<dbReference type="GO" id="GO:0046983">
    <property type="term" value="F:protein dimerization activity"/>
    <property type="evidence" value="ECO:0007669"/>
    <property type="project" value="InterPro"/>
</dbReference>
<dbReference type="AlphaFoldDB" id="A0AAD8IS61"/>
<evidence type="ECO:0000259" key="5">
    <source>
        <dbReference type="Pfam" id="PF23176"/>
    </source>
</evidence>
<name>A0AAD8IS61_9APIA</name>
<evidence type="ECO:0000256" key="4">
    <source>
        <dbReference type="ARBA" id="ARBA00023242"/>
    </source>
</evidence>
<reference evidence="6" key="2">
    <citation type="submission" date="2023-05" db="EMBL/GenBank/DDBJ databases">
        <authorList>
            <person name="Schelkunov M.I."/>
        </authorList>
    </citation>
    <scope>NUCLEOTIDE SEQUENCE</scope>
    <source>
        <strain evidence="6">Hsosn_3</strain>
        <tissue evidence="6">Leaf</tissue>
    </source>
</reference>
<keyword evidence="2" id="KW-0805">Transcription regulation</keyword>
<reference evidence="6" key="1">
    <citation type="submission" date="2023-02" db="EMBL/GenBank/DDBJ databases">
        <title>Genome of toxic invasive species Heracleum sosnowskyi carries increased number of genes despite the absence of recent whole-genome duplications.</title>
        <authorList>
            <person name="Schelkunov M."/>
            <person name="Shtratnikova V."/>
            <person name="Makarenko M."/>
            <person name="Klepikova A."/>
            <person name="Omelchenko D."/>
            <person name="Novikova G."/>
            <person name="Obukhova E."/>
            <person name="Bogdanov V."/>
            <person name="Penin A."/>
            <person name="Logacheva M."/>
        </authorList>
    </citation>
    <scope>NUCLEOTIDE SEQUENCE</scope>
    <source>
        <strain evidence="6">Hsosn_3</strain>
        <tissue evidence="6">Leaf</tissue>
    </source>
</reference>
<keyword evidence="7" id="KW-1185">Reference proteome</keyword>
<dbReference type="Pfam" id="PF23176">
    <property type="entry name" value="bHLH_LHW"/>
    <property type="match status" value="1"/>
</dbReference>
<evidence type="ECO:0000313" key="6">
    <source>
        <dbReference type="EMBL" id="KAK1390173.1"/>
    </source>
</evidence>
<dbReference type="GO" id="GO:0005634">
    <property type="term" value="C:nucleus"/>
    <property type="evidence" value="ECO:0007669"/>
    <property type="project" value="UniProtKB-SubCell"/>
</dbReference>
<dbReference type="InterPro" id="IPR043561">
    <property type="entry name" value="LHW-like"/>
</dbReference>
<evidence type="ECO:0000256" key="2">
    <source>
        <dbReference type="ARBA" id="ARBA00023015"/>
    </source>
</evidence>
<dbReference type="GO" id="GO:0003700">
    <property type="term" value="F:DNA-binding transcription factor activity"/>
    <property type="evidence" value="ECO:0007669"/>
    <property type="project" value="InterPro"/>
</dbReference>
<protein>
    <recommendedName>
        <fullName evidence="5">BHLH domain-containing protein</fullName>
    </recommendedName>
</protein>
<organism evidence="6 7">
    <name type="scientific">Heracleum sosnowskyi</name>
    <dbReference type="NCBI Taxonomy" id="360622"/>
    <lineage>
        <taxon>Eukaryota</taxon>
        <taxon>Viridiplantae</taxon>
        <taxon>Streptophyta</taxon>
        <taxon>Embryophyta</taxon>
        <taxon>Tracheophyta</taxon>
        <taxon>Spermatophyta</taxon>
        <taxon>Magnoliopsida</taxon>
        <taxon>eudicotyledons</taxon>
        <taxon>Gunneridae</taxon>
        <taxon>Pentapetalae</taxon>
        <taxon>asterids</taxon>
        <taxon>campanulids</taxon>
        <taxon>Apiales</taxon>
        <taxon>Apiaceae</taxon>
        <taxon>Apioideae</taxon>
        <taxon>apioid superclade</taxon>
        <taxon>Tordylieae</taxon>
        <taxon>Tordyliinae</taxon>
        <taxon>Heracleum</taxon>
    </lineage>
</organism>
<dbReference type="PANTHER" id="PTHR46196">
    <property type="entry name" value="TRANSCRIPTION FACTOR BHLH155-LIKE ISOFORM X1-RELATED"/>
    <property type="match status" value="1"/>
</dbReference>
<gene>
    <name evidence="6" type="ORF">POM88_018351</name>
</gene>
<sequence length="200" mass="22826">MVHILWYISSPSLKCRINGLLLSRSYVKPGKQQVPSELQSICILLLQITEMALYFEFCVSQVAEDQAVVDNVKNMFFDFQELVGRFDLISENMHLPVYSASLMMCPLVDNIMSDLTMNRIKSEKSNEISSIKKPCHMCSIDGLLDRTIQHMMFFISVTDQADKLRQVIHQEATQRKNGKSVDRNDSQHNGASWAYDLGPC</sequence>
<keyword evidence="4" id="KW-0539">Nucleus</keyword>
<dbReference type="PANTHER" id="PTHR46196:SF3">
    <property type="entry name" value="TRANSCRIPTION FACTOR LHW-LIKE ISOFORM X1"/>
    <property type="match status" value="1"/>
</dbReference>
<keyword evidence="3" id="KW-0804">Transcription</keyword>
<comment type="subcellular location">
    <subcellularLocation>
        <location evidence="1">Nucleus</location>
    </subcellularLocation>
</comment>
<evidence type="ECO:0000313" key="7">
    <source>
        <dbReference type="Proteomes" id="UP001237642"/>
    </source>
</evidence>
<dbReference type="InterPro" id="IPR011598">
    <property type="entry name" value="bHLH_dom"/>
</dbReference>
<comment type="caution">
    <text evidence="6">The sequence shown here is derived from an EMBL/GenBank/DDBJ whole genome shotgun (WGS) entry which is preliminary data.</text>
</comment>
<evidence type="ECO:0000256" key="3">
    <source>
        <dbReference type="ARBA" id="ARBA00023163"/>
    </source>
</evidence>
<accession>A0AAD8IS61</accession>
<proteinExistence type="predicted"/>
<feature type="domain" description="BHLH" evidence="5">
    <location>
        <begin position="137"/>
        <end position="166"/>
    </location>
</feature>
<evidence type="ECO:0000256" key="1">
    <source>
        <dbReference type="ARBA" id="ARBA00004123"/>
    </source>
</evidence>
<dbReference type="EMBL" id="JAUIZM010000004">
    <property type="protein sequence ID" value="KAK1390173.1"/>
    <property type="molecule type" value="Genomic_DNA"/>
</dbReference>
<dbReference type="Proteomes" id="UP001237642">
    <property type="component" value="Unassembled WGS sequence"/>
</dbReference>